<sequence length="191" mass="19848">MTKRVSVQGFNAVRCRLPGVAAAALCLGALVLVPGSVTAQSLMNHNSNAPVDYAADRIELQDRANRVLLSGNVDITQAGLRLQATRMTVAYRNTGGIEIERIDANGGVVVTKGEERASGNVGIYDFNRRIITLIGDVALRQGGNTLNGGRMVIDLTTGRSTIDGRSAGGAPGQTGSAGGRVSGTFAVPNRD</sequence>
<comment type="caution">
    <text evidence="4">The sequence shown here is derived from an EMBL/GenBank/DDBJ whole genome shotgun (WGS) entry which is preliminary data.</text>
</comment>
<proteinExistence type="predicted"/>
<feature type="domain" description="Organic solvent tolerance-like N-terminal" evidence="3">
    <location>
        <begin position="55"/>
        <end position="158"/>
    </location>
</feature>
<feature type="region of interest" description="Disordered" evidence="2">
    <location>
        <begin position="160"/>
        <end position="191"/>
    </location>
</feature>
<evidence type="ECO:0000259" key="3">
    <source>
        <dbReference type="Pfam" id="PF03968"/>
    </source>
</evidence>
<keyword evidence="5" id="KW-1185">Reference proteome</keyword>
<keyword evidence="1" id="KW-0732">Signal</keyword>
<evidence type="ECO:0000313" key="5">
    <source>
        <dbReference type="Proteomes" id="UP000614261"/>
    </source>
</evidence>
<dbReference type="Gene3D" id="2.60.450.10">
    <property type="entry name" value="Lipopolysaccharide (LPS) transport protein A like domain"/>
    <property type="match status" value="1"/>
</dbReference>
<evidence type="ECO:0000313" key="4">
    <source>
        <dbReference type="EMBL" id="GGB74853.1"/>
    </source>
</evidence>
<feature type="compositionally biased region" description="Gly residues" evidence="2">
    <location>
        <begin position="166"/>
        <end position="181"/>
    </location>
</feature>
<dbReference type="Proteomes" id="UP000614261">
    <property type="component" value="Unassembled WGS sequence"/>
</dbReference>
<dbReference type="PANTHER" id="PTHR36504">
    <property type="entry name" value="LIPOPOLYSACCHARIDE EXPORT SYSTEM PROTEIN LPTA"/>
    <property type="match status" value="1"/>
</dbReference>
<dbReference type="Pfam" id="PF03968">
    <property type="entry name" value="LptD_N"/>
    <property type="match status" value="1"/>
</dbReference>
<accession>A0ABQ1JQB9</accession>
<name>A0ABQ1JQB9_9SPHN</name>
<evidence type="ECO:0000256" key="2">
    <source>
        <dbReference type="SAM" id="MobiDB-lite"/>
    </source>
</evidence>
<dbReference type="EMBL" id="BMGD01000007">
    <property type="protein sequence ID" value="GGB74853.1"/>
    <property type="molecule type" value="Genomic_DNA"/>
</dbReference>
<gene>
    <name evidence="4" type="ORF">GCM10010833_32580</name>
</gene>
<dbReference type="InterPro" id="IPR052037">
    <property type="entry name" value="LPS_export_LptA"/>
</dbReference>
<evidence type="ECO:0000256" key="1">
    <source>
        <dbReference type="ARBA" id="ARBA00022729"/>
    </source>
</evidence>
<organism evidence="4 5">
    <name type="scientific">Blastomonas aquatica</name>
    <dbReference type="NCBI Taxonomy" id="1510276"/>
    <lineage>
        <taxon>Bacteria</taxon>
        <taxon>Pseudomonadati</taxon>
        <taxon>Pseudomonadota</taxon>
        <taxon>Alphaproteobacteria</taxon>
        <taxon>Sphingomonadales</taxon>
        <taxon>Sphingomonadaceae</taxon>
        <taxon>Blastomonas</taxon>
    </lineage>
</organism>
<dbReference type="PANTHER" id="PTHR36504:SF1">
    <property type="entry name" value="LIPOPOLYSACCHARIDE EXPORT SYSTEM PROTEIN LPTA"/>
    <property type="match status" value="1"/>
</dbReference>
<protein>
    <submittedName>
        <fullName evidence="4">Organic solvent tolerance protein OstA</fullName>
    </submittedName>
</protein>
<reference evidence="5" key="1">
    <citation type="journal article" date="2019" name="Int. J. Syst. Evol. Microbiol.">
        <title>The Global Catalogue of Microorganisms (GCM) 10K type strain sequencing project: providing services to taxonomists for standard genome sequencing and annotation.</title>
        <authorList>
            <consortium name="The Broad Institute Genomics Platform"/>
            <consortium name="The Broad Institute Genome Sequencing Center for Infectious Disease"/>
            <person name="Wu L."/>
            <person name="Ma J."/>
        </authorList>
    </citation>
    <scope>NUCLEOTIDE SEQUENCE [LARGE SCALE GENOMIC DNA]</scope>
    <source>
        <strain evidence="5">CGMCC 1.12851</strain>
    </source>
</reference>
<dbReference type="InterPro" id="IPR005653">
    <property type="entry name" value="OstA-like_N"/>
</dbReference>